<evidence type="ECO:0000256" key="5">
    <source>
        <dbReference type="ARBA" id="ARBA00022984"/>
    </source>
</evidence>
<dbReference type="PANTHER" id="PTHR41533:SF2">
    <property type="entry name" value="BLR7131 PROTEIN"/>
    <property type="match status" value="1"/>
</dbReference>
<sequence>MKSIGIFVSIMLLYLCVACGNGDDKNVERDTSINEITSFNNLFLDSNKLEGFLSGNNRFRKYEKQFIDFYKQRNYEYAWFDSSGLGEQARGFINLLSSTISTMHDSSLYNSKLVTLYNAFEDNAVRKHTAEEVLNTELLLTGQFFHYAAKMYKGTDSNIADLGWFIPRKKINITALLDSVIQTGNTEVDKFAALNAEYKKLSSFLPFLYKLEKEGNWDSIPQRKKALHINDDTVIIATIKDRLYRLGDLAYNDSTTLFDSALFSAVQSFQRRMGIGADGAIGPKMIEELNITPAQRIQQVMVNLERMRWMPPPHRDHEFIAVNIPEYKMYVYNEDTLKMDINVIVGTAANSTVVFSGDLKYIVFAPYWKVPSKIVRNEILPAMRKDTGYLRKHQMERTGGPDTLPAIRQLPGPLNSLGKVKFLFPNNYDIYFHDTPNRNLFSASSRSFSHGCIRVGEPKKLAEFLLRNDTSWNETRIDTLMSGVKEKWVTLPRAIPVVITYFTAFVDDQGILNFRRDIYKHDEKLADKLFAKE</sequence>
<dbReference type="AlphaFoldDB" id="A0A931E4Z6"/>
<evidence type="ECO:0000313" key="9">
    <source>
        <dbReference type="EMBL" id="MBG9376262.1"/>
    </source>
</evidence>
<evidence type="ECO:0000313" key="10">
    <source>
        <dbReference type="Proteomes" id="UP000628448"/>
    </source>
</evidence>
<accession>A0A931E4Z6</accession>
<dbReference type="InterPro" id="IPR036366">
    <property type="entry name" value="PGBDSf"/>
</dbReference>
<dbReference type="RefSeq" id="WP_196990277.1">
    <property type="nucleotide sequence ID" value="NZ_JADWYR010000001.1"/>
</dbReference>
<dbReference type="InterPro" id="IPR002477">
    <property type="entry name" value="Peptidoglycan-bd-like"/>
</dbReference>
<dbReference type="InterPro" id="IPR038063">
    <property type="entry name" value="Transpep_catalytic_dom"/>
</dbReference>
<feature type="active site" description="Nucleophile" evidence="7">
    <location>
        <position position="452"/>
    </location>
</feature>
<dbReference type="GO" id="GO:0004180">
    <property type="term" value="F:carboxypeptidase activity"/>
    <property type="evidence" value="ECO:0007669"/>
    <property type="project" value="UniProtKB-ARBA"/>
</dbReference>
<evidence type="ECO:0000256" key="6">
    <source>
        <dbReference type="ARBA" id="ARBA00023316"/>
    </source>
</evidence>
<proteinExistence type="inferred from homology"/>
<protein>
    <submittedName>
        <fullName evidence="9">L,D-transpeptidase family protein</fullName>
    </submittedName>
</protein>
<comment type="similarity">
    <text evidence="2">Belongs to the YkuD family.</text>
</comment>
<name>A0A931E4Z6_9BACT</name>
<evidence type="ECO:0000259" key="8">
    <source>
        <dbReference type="PROSITE" id="PS52029"/>
    </source>
</evidence>
<dbReference type="GO" id="GO:0008360">
    <property type="term" value="P:regulation of cell shape"/>
    <property type="evidence" value="ECO:0007669"/>
    <property type="project" value="UniProtKB-UniRule"/>
</dbReference>
<keyword evidence="4 7" id="KW-0133">Cell shape</keyword>
<dbReference type="InterPro" id="IPR052905">
    <property type="entry name" value="LD-transpeptidase_YkuD-like"/>
</dbReference>
<dbReference type="SUPFAM" id="SSF47090">
    <property type="entry name" value="PGBD-like"/>
    <property type="match status" value="1"/>
</dbReference>
<dbReference type="InterPro" id="IPR005490">
    <property type="entry name" value="LD_TPept_cat_dom"/>
</dbReference>
<evidence type="ECO:0000256" key="3">
    <source>
        <dbReference type="ARBA" id="ARBA00022679"/>
    </source>
</evidence>
<gene>
    <name evidence="9" type="ORF">I5907_08445</name>
</gene>
<dbReference type="PROSITE" id="PS52029">
    <property type="entry name" value="LD_TPASE"/>
    <property type="match status" value="1"/>
</dbReference>
<keyword evidence="3" id="KW-0808">Transferase</keyword>
<organism evidence="9 10">
    <name type="scientific">Panacibacter microcysteis</name>
    <dbReference type="NCBI Taxonomy" id="2793269"/>
    <lineage>
        <taxon>Bacteria</taxon>
        <taxon>Pseudomonadati</taxon>
        <taxon>Bacteroidota</taxon>
        <taxon>Chitinophagia</taxon>
        <taxon>Chitinophagales</taxon>
        <taxon>Chitinophagaceae</taxon>
        <taxon>Panacibacter</taxon>
    </lineage>
</organism>
<keyword evidence="10" id="KW-1185">Reference proteome</keyword>
<keyword evidence="5 7" id="KW-0573">Peptidoglycan synthesis</keyword>
<dbReference type="Gene3D" id="2.40.440.10">
    <property type="entry name" value="L,D-transpeptidase catalytic domain-like"/>
    <property type="match status" value="1"/>
</dbReference>
<dbReference type="GO" id="GO:0071555">
    <property type="term" value="P:cell wall organization"/>
    <property type="evidence" value="ECO:0007669"/>
    <property type="project" value="UniProtKB-UniRule"/>
</dbReference>
<comment type="pathway">
    <text evidence="1 7">Cell wall biogenesis; peptidoglycan biosynthesis.</text>
</comment>
<dbReference type="Pfam" id="PF01471">
    <property type="entry name" value="PG_binding_1"/>
    <property type="match status" value="1"/>
</dbReference>
<dbReference type="Pfam" id="PF20142">
    <property type="entry name" value="Scaffold"/>
    <property type="match status" value="1"/>
</dbReference>
<dbReference type="GO" id="GO:0009252">
    <property type="term" value="P:peptidoglycan biosynthetic process"/>
    <property type="evidence" value="ECO:0007669"/>
    <property type="project" value="UniProtKB-KW"/>
</dbReference>
<keyword evidence="6 7" id="KW-0961">Cell wall biogenesis/degradation</keyword>
<dbReference type="EMBL" id="JADWYR010000001">
    <property type="protein sequence ID" value="MBG9376262.1"/>
    <property type="molecule type" value="Genomic_DNA"/>
</dbReference>
<feature type="active site" description="Proton donor/acceptor" evidence="7">
    <location>
        <position position="433"/>
    </location>
</feature>
<dbReference type="GO" id="GO:0016740">
    <property type="term" value="F:transferase activity"/>
    <property type="evidence" value="ECO:0007669"/>
    <property type="project" value="UniProtKB-KW"/>
</dbReference>
<dbReference type="Gene3D" id="1.10.101.10">
    <property type="entry name" value="PGBD-like superfamily/PGBD"/>
    <property type="match status" value="1"/>
</dbReference>
<dbReference type="SUPFAM" id="SSF141523">
    <property type="entry name" value="L,D-transpeptidase catalytic domain-like"/>
    <property type="match status" value="1"/>
</dbReference>
<dbReference type="PANTHER" id="PTHR41533">
    <property type="entry name" value="L,D-TRANSPEPTIDASE HI_1667-RELATED"/>
    <property type="match status" value="1"/>
</dbReference>
<evidence type="ECO:0000256" key="4">
    <source>
        <dbReference type="ARBA" id="ARBA00022960"/>
    </source>
</evidence>
<dbReference type="InterPro" id="IPR036365">
    <property type="entry name" value="PGBD-like_sf"/>
</dbReference>
<dbReference type="Pfam" id="PF03734">
    <property type="entry name" value="YkuD"/>
    <property type="match status" value="1"/>
</dbReference>
<comment type="caution">
    <text evidence="9">The sequence shown here is derived from an EMBL/GenBank/DDBJ whole genome shotgun (WGS) entry which is preliminary data.</text>
</comment>
<feature type="domain" description="L,D-TPase catalytic" evidence="8">
    <location>
        <begin position="318"/>
        <end position="480"/>
    </location>
</feature>
<dbReference type="InterPro" id="IPR045380">
    <property type="entry name" value="LD_TPept_scaffold_dom"/>
</dbReference>
<reference evidence="9" key="1">
    <citation type="submission" date="2020-11" db="EMBL/GenBank/DDBJ databases">
        <title>Bacterial whole genome sequence for Panacibacter sp. DH6.</title>
        <authorList>
            <person name="Le V."/>
            <person name="Ko S."/>
            <person name="Ahn C.-Y."/>
            <person name="Oh H.-M."/>
        </authorList>
    </citation>
    <scope>NUCLEOTIDE SEQUENCE</scope>
    <source>
        <strain evidence="9">DH6</strain>
    </source>
</reference>
<evidence type="ECO:0000256" key="7">
    <source>
        <dbReference type="PROSITE-ProRule" id="PRU01373"/>
    </source>
</evidence>
<dbReference type="CDD" id="cd16913">
    <property type="entry name" value="YkuD_like"/>
    <property type="match status" value="1"/>
</dbReference>
<evidence type="ECO:0000256" key="2">
    <source>
        <dbReference type="ARBA" id="ARBA00005992"/>
    </source>
</evidence>
<dbReference type="Proteomes" id="UP000628448">
    <property type="component" value="Unassembled WGS sequence"/>
</dbReference>
<evidence type="ECO:0000256" key="1">
    <source>
        <dbReference type="ARBA" id="ARBA00004752"/>
    </source>
</evidence>